<dbReference type="EMBL" id="JAENHN010000023">
    <property type="protein sequence ID" value="MBK1810435.1"/>
    <property type="molecule type" value="Genomic_DNA"/>
</dbReference>
<dbReference type="SMART" id="SM00855">
    <property type="entry name" value="PGAM"/>
    <property type="match status" value="1"/>
</dbReference>
<evidence type="ECO:0000256" key="2">
    <source>
        <dbReference type="ARBA" id="ARBA00023152"/>
    </source>
</evidence>
<sequence>MKLILIRHGETEGNYKGLYQGIMDYPLSEEGNLQNLKVKSKLENINVNKVYYSALKRAKKTAEAIFDFSSSTICFEEVSSLNEINFGVWEGKDYKYISKNYSEQFQSFIDDFRTFEFPEGESFKDFYNRVCEGIKKIINASKEEDNIAIVAHGGTIKVILCMLLGFNYEGFYKFNVNHGCYSLITVYKDSAVLEFLNK</sequence>
<evidence type="ECO:0000313" key="6">
    <source>
        <dbReference type="Proteomes" id="UP000596739"/>
    </source>
</evidence>
<dbReference type="Pfam" id="PF00300">
    <property type="entry name" value="His_Phos_1"/>
    <property type="match status" value="1"/>
</dbReference>
<comment type="similarity">
    <text evidence="1">Belongs to the phosphoglycerate mutase family. BPG-dependent PGAM subfamily.</text>
</comment>
<dbReference type="EC" id="3.1.3.73" evidence="4"/>
<comment type="caution">
    <text evidence="5">The sequence shown here is derived from an EMBL/GenBank/DDBJ whole genome shotgun (WGS) entry which is preliminary data.</text>
</comment>
<evidence type="ECO:0000256" key="1">
    <source>
        <dbReference type="ARBA" id="ARBA00006717"/>
    </source>
</evidence>
<evidence type="ECO:0000313" key="5">
    <source>
        <dbReference type="EMBL" id="MBK1810435.1"/>
    </source>
</evidence>
<protein>
    <recommendedName>
        <fullName evidence="4">Alpha-ribazole phosphatase</fullName>
        <ecNumber evidence="4">3.1.3.73</ecNumber>
    </recommendedName>
</protein>
<evidence type="ECO:0000256" key="3">
    <source>
        <dbReference type="ARBA" id="ARBA00023235"/>
    </source>
</evidence>
<dbReference type="PROSITE" id="PS00175">
    <property type="entry name" value="PG_MUTASE"/>
    <property type="match status" value="1"/>
</dbReference>
<dbReference type="Proteomes" id="UP000596739">
    <property type="component" value="Unassembled WGS sequence"/>
</dbReference>
<dbReference type="InterPro" id="IPR013078">
    <property type="entry name" value="His_Pase_superF_clade-1"/>
</dbReference>
<name>A0ABS1EM39_9CLOT</name>
<dbReference type="InterPro" id="IPR017578">
    <property type="entry name" value="Ribazole_CobC"/>
</dbReference>
<keyword evidence="3" id="KW-0413">Isomerase</keyword>
<dbReference type="NCBIfam" id="TIGR03162">
    <property type="entry name" value="ribazole_cobC"/>
    <property type="match status" value="1"/>
</dbReference>
<dbReference type="SUPFAM" id="SSF53254">
    <property type="entry name" value="Phosphoglycerate mutase-like"/>
    <property type="match status" value="1"/>
</dbReference>
<gene>
    <name evidence="5" type="primary">cobC</name>
    <name evidence="5" type="ORF">JHL18_07270</name>
</gene>
<dbReference type="InterPro" id="IPR005952">
    <property type="entry name" value="Phosphogly_mut1"/>
</dbReference>
<proteinExistence type="inferred from homology"/>
<dbReference type="PIRSF" id="PIRSF000709">
    <property type="entry name" value="6PFK_2-Ptase"/>
    <property type="match status" value="1"/>
</dbReference>
<dbReference type="RefSeq" id="WP_200267607.1">
    <property type="nucleotide sequence ID" value="NZ_JAENHN010000023.1"/>
</dbReference>
<organism evidence="5 6">
    <name type="scientific">Clostridium yunnanense</name>
    <dbReference type="NCBI Taxonomy" id="2800325"/>
    <lineage>
        <taxon>Bacteria</taxon>
        <taxon>Bacillati</taxon>
        <taxon>Bacillota</taxon>
        <taxon>Clostridia</taxon>
        <taxon>Eubacteriales</taxon>
        <taxon>Clostridiaceae</taxon>
        <taxon>Clostridium</taxon>
    </lineage>
</organism>
<dbReference type="InterPro" id="IPR001345">
    <property type="entry name" value="PG/BPGM_mutase_AS"/>
</dbReference>
<dbReference type="InterPro" id="IPR029033">
    <property type="entry name" value="His_PPase_superfam"/>
</dbReference>
<dbReference type="CDD" id="cd07067">
    <property type="entry name" value="HP_PGM_like"/>
    <property type="match status" value="1"/>
</dbReference>
<dbReference type="PANTHER" id="PTHR11931">
    <property type="entry name" value="PHOSPHOGLYCERATE MUTASE"/>
    <property type="match status" value="1"/>
</dbReference>
<dbReference type="Gene3D" id="3.40.50.1240">
    <property type="entry name" value="Phosphoglycerate mutase-like"/>
    <property type="match status" value="1"/>
</dbReference>
<accession>A0ABS1EM39</accession>
<evidence type="ECO:0000256" key="4">
    <source>
        <dbReference type="NCBIfam" id="TIGR03162"/>
    </source>
</evidence>
<reference evidence="6" key="1">
    <citation type="submission" date="2021-01" db="EMBL/GenBank/DDBJ databases">
        <title>Genome public.</title>
        <authorList>
            <person name="Liu C."/>
            <person name="Sun Q."/>
        </authorList>
    </citation>
    <scope>NUCLEOTIDE SEQUENCE [LARGE SCALE GENOMIC DNA]</scope>
    <source>
        <strain evidence="6">YIM B02505</strain>
    </source>
</reference>
<keyword evidence="2" id="KW-0324">Glycolysis</keyword>
<keyword evidence="6" id="KW-1185">Reference proteome</keyword>